<reference evidence="1 3" key="1">
    <citation type="journal article" date="2014" name="BMC Genomics">
        <title>Genome sequence of Anopheles sinensis provides insight into genetics basis of mosquito competence for malaria parasites.</title>
        <authorList>
            <person name="Zhou D."/>
            <person name="Zhang D."/>
            <person name="Ding G."/>
            <person name="Shi L."/>
            <person name="Hou Q."/>
            <person name="Ye Y."/>
            <person name="Xu Y."/>
            <person name="Zhou H."/>
            <person name="Xiong C."/>
            <person name="Li S."/>
            <person name="Yu J."/>
            <person name="Hong S."/>
            <person name="Yu X."/>
            <person name="Zou P."/>
            <person name="Chen C."/>
            <person name="Chang X."/>
            <person name="Wang W."/>
            <person name="Lv Y."/>
            <person name="Sun Y."/>
            <person name="Ma L."/>
            <person name="Shen B."/>
            <person name="Zhu C."/>
        </authorList>
    </citation>
    <scope>NUCLEOTIDE SEQUENCE [LARGE SCALE GENOMIC DNA]</scope>
</reference>
<dbReference type="EnsemblMetazoa" id="ASIC018724-RA">
    <property type="protein sequence ID" value="ASIC018724-PA"/>
    <property type="gene ID" value="ASIC018724"/>
</dbReference>
<name>A0A084WKE2_ANOSI</name>
<evidence type="ECO:0000313" key="3">
    <source>
        <dbReference type="Proteomes" id="UP000030765"/>
    </source>
</evidence>
<dbReference type="Proteomes" id="UP000030765">
    <property type="component" value="Unassembled WGS sequence"/>
</dbReference>
<dbReference type="EMBL" id="KE525349">
    <property type="protein sequence ID" value="KFB50686.1"/>
    <property type="molecule type" value="Genomic_DNA"/>
</dbReference>
<evidence type="ECO:0000313" key="1">
    <source>
        <dbReference type="EMBL" id="KFB50686.1"/>
    </source>
</evidence>
<keyword evidence="3" id="KW-1185">Reference proteome</keyword>
<evidence type="ECO:0000313" key="2">
    <source>
        <dbReference type="EnsemblMetazoa" id="ASIC018724-PA"/>
    </source>
</evidence>
<gene>
    <name evidence="1" type="ORF">ZHAS_00018724</name>
</gene>
<protein>
    <submittedName>
        <fullName evidence="1 2">Uncharacterized protein</fullName>
    </submittedName>
</protein>
<accession>A0A084WKE2</accession>
<organism evidence="1">
    <name type="scientific">Anopheles sinensis</name>
    <name type="common">Mosquito</name>
    <dbReference type="NCBI Taxonomy" id="74873"/>
    <lineage>
        <taxon>Eukaryota</taxon>
        <taxon>Metazoa</taxon>
        <taxon>Ecdysozoa</taxon>
        <taxon>Arthropoda</taxon>
        <taxon>Hexapoda</taxon>
        <taxon>Insecta</taxon>
        <taxon>Pterygota</taxon>
        <taxon>Neoptera</taxon>
        <taxon>Endopterygota</taxon>
        <taxon>Diptera</taxon>
        <taxon>Nematocera</taxon>
        <taxon>Culicoidea</taxon>
        <taxon>Culicidae</taxon>
        <taxon>Anophelinae</taxon>
        <taxon>Anopheles</taxon>
    </lineage>
</organism>
<proteinExistence type="predicted"/>
<reference evidence="2" key="2">
    <citation type="submission" date="2020-05" db="UniProtKB">
        <authorList>
            <consortium name="EnsemblMetazoa"/>
        </authorList>
    </citation>
    <scope>IDENTIFICATION</scope>
</reference>
<dbReference type="EMBL" id="ATLV01024118">
    <property type="status" value="NOT_ANNOTATED_CDS"/>
    <property type="molecule type" value="Genomic_DNA"/>
</dbReference>
<dbReference type="AlphaFoldDB" id="A0A084WKE2"/>
<sequence length="84" mass="9824">MNRFVLWEMGWESEKRSTGGLWRVRVRIMDGWYVNGWQREVGGICHPTLRFSHEPEEFGAEKNIRMRYGQLRALKGGRVSGGKV</sequence>
<dbReference type="VEuPathDB" id="VectorBase:ASIC018724"/>